<evidence type="ECO:0000256" key="1">
    <source>
        <dbReference type="SAM" id="MobiDB-lite"/>
    </source>
</evidence>
<feature type="region of interest" description="Disordered" evidence="1">
    <location>
        <begin position="103"/>
        <end position="138"/>
    </location>
</feature>
<evidence type="ECO:0000313" key="2">
    <source>
        <dbReference type="EMBL" id="CAE0430250.1"/>
    </source>
</evidence>
<proteinExistence type="predicted"/>
<reference evidence="2" key="1">
    <citation type="submission" date="2021-01" db="EMBL/GenBank/DDBJ databases">
        <authorList>
            <person name="Corre E."/>
            <person name="Pelletier E."/>
            <person name="Niang G."/>
            <person name="Scheremetjew M."/>
            <person name="Finn R."/>
            <person name="Kale V."/>
            <person name="Holt S."/>
            <person name="Cochrane G."/>
            <person name="Meng A."/>
            <person name="Brown T."/>
            <person name="Cohen L."/>
        </authorList>
    </citation>
    <scope>NUCLEOTIDE SEQUENCE</scope>
    <source>
        <strain evidence="2">GSBS06</strain>
    </source>
</reference>
<name>A0A7S3PE12_9STRA</name>
<dbReference type="EMBL" id="HBIN01001058">
    <property type="protein sequence ID" value="CAE0430250.1"/>
    <property type="molecule type" value="Transcribed_RNA"/>
</dbReference>
<protein>
    <submittedName>
        <fullName evidence="2">Uncharacterized protein</fullName>
    </submittedName>
</protein>
<gene>
    <name evidence="2" type="ORF">ASTO00021_LOCUS558</name>
</gene>
<sequence length="509" mass="57944">MTPELEEDIRAFFKVYDPQRLDNNFDILRKYINAKGFDALEAKLMKKYGANISTMKEVKEKTLSGQYTLPRGGVSATPVVNNFPEISQPADYPTTLKALPRMPTLKGPPDQQDPAFELDEMSTLPPPPPPVSGTFPGPNKNRYSAVSGMNPITGKPDNDARLDLYERFSKFYQRFNPARLNKGIGDVVDYALTKGEEKINIKLMKEYGYDLNTFMDLEKEESQQMEMKRLSQLKEEEDKAKHASEDQRALRNKLIKFFLKYDPPRAEMKMDVLLNFAQLRGIEALNEKMFNKYGADLEIIDLLEATKAIEAEANEGTINAPPALPVIVQEVDNKSASADSLDEYFTPEEQLAPVKPATLTVEEKRIMQNEFEQKKLKTLRPRVPFQVPSYTRSQLEKYFAKYEPASLSNGGVDVVYQWTQRNGMALLNEKLLQKYGMSLQEFNEEANALRDDLIEFYRVCDRNKLVTGCEQVLNWGLKNGRAALNVKLMEKYGMGLHTGEDNFDSISTV</sequence>
<dbReference type="AlphaFoldDB" id="A0A7S3PE12"/>
<accession>A0A7S3PE12</accession>
<organism evidence="2">
    <name type="scientific">Aplanochytrium stocchinoi</name>
    <dbReference type="NCBI Taxonomy" id="215587"/>
    <lineage>
        <taxon>Eukaryota</taxon>
        <taxon>Sar</taxon>
        <taxon>Stramenopiles</taxon>
        <taxon>Bigyra</taxon>
        <taxon>Labyrinthulomycetes</taxon>
        <taxon>Thraustochytrida</taxon>
        <taxon>Thraustochytriidae</taxon>
        <taxon>Aplanochytrium</taxon>
    </lineage>
</organism>